<gene>
    <name evidence="2" type="ORF">BS47DRAFT_1381869</name>
</gene>
<protein>
    <submittedName>
        <fullName evidence="2">Uncharacterized protein</fullName>
    </submittedName>
</protein>
<evidence type="ECO:0000313" key="2">
    <source>
        <dbReference type="EMBL" id="KAF9514708.1"/>
    </source>
</evidence>
<organism evidence="2 3">
    <name type="scientific">Hydnum rufescens UP504</name>
    <dbReference type="NCBI Taxonomy" id="1448309"/>
    <lineage>
        <taxon>Eukaryota</taxon>
        <taxon>Fungi</taxon>
        <taxon>Dikarya</taxon>
        <taxon>Basidiomycota</taxon>
        <taxon>Agaricomycotina</taxon>
        <taxon>Agaricomycetes</taxon>
        <taxon>Cantharellales</taxon>
        <taxon>Hydnaceae</taxon>
        <taxon>Hydnum</taxon>
    </lineage>
</organism>
<sequence>MPQELILVEGGPVYQSRQSTPPGESHSAPLDWPVVTIETAGLEYFRQTPRTLSTCRSKALTTSLDLAGTVFVDYLQHQTLILPLNFCGQSFPHVDPGFKALNWRSDIDTMFSIGIIHLLTWFAATQNPYIVALIANEDIEHTMDTLVGKHELTVRGRESMVHVSIYCATSTEEVKTLVLAFLRAYIPQAFKNYQEIRFGLVGLIIDRSAKPRLTILSQTNCCKAFSEGGSDFMDTSPTSPTCIAQLSHAATPLPADDGMDGMDVNKLPMPGTRDTDEAHEDTVDKLPASPTHAPNPPPADDGMHIDEPPVSGSGDVGKAHDTAVIPNYFHPPCPHIIEDWVFFEC</sequence>
<evidence type="ECO:0000256" key="1">
    <source>
        <dbReference type="SAM" id="MobiDB-lite"/>
    </source>
</evidence>
<dbReference type="EMBL" id="MU128958">
    <property type="protein sequence ID" value="KAF9514708.1"/>
    <property type="molecule type" value="Genomic_DNA"/>
</dbReference>
<feature type="compositionally biased region" description="Basic and acidic residues" evidence="1">
    <location>
        <begin position="273"/>
        <end position="284"/>
    </location>
</feature>
<evidence type="ECO:0000313" key="3">
    <source>
        <dbReference type="Proteomes" id="UP000886523"/>
    </source>
</evidence>
<keyword evidence="3" id="KW-1185">Reference proteome</keyword>
<dbReference type="Proteomes" id="UP000886523">
    <property type="component" value="Unassembled WGS sequence"/>
</dbReference>
<comment type="caution">
    <text evidence="2">The sequence shown here is derived from an EMBL/GenBank/DDBJ whole genome shotgun (WGS) entry which is preliminary data.</text>
</comment>
<dbReference type="AlphaFoldDB" id="A0A9P6AZ62"/>
<name>A0A9P6AZ62_9AGAM</name>
<accession>A0A9P6AZ62</accession>
<feature type="region of interest" description="Disordered" evidence="1">
    <location>
        <begin position="268"/>
        <end position="318"/>
    </location>
</feature>
<feature type="region of interest" description="Disordered" evidence="1">
    <location>
        <begin position="9"/>
        <end position="28"/>
    </location>
</feature>
<reference evidence="2" key="1">
    <citation type="journal article" date="2020" name="Nat. Commun.">
        <title>Large-scale genome sequencing of mycorrhizal fungi provides insights into the early evolution of symbiotic traits.</title>
        <authorList>
            <person name="Miyauchi S."/>
            <person name="Kiss E."/>
            <person name="Kuo A."/>
            <person name="Drula E."/>
            <person name="Kohler A."/>
            <person name="Sanchez-Garcia M."/>
            <person name="Morin E."/>
            <person name="Andreopoulos B."/>
            <person name="Barry K.W."/>
            <person name="Bonito G."/>
            <person name="Buee M."/>
            <person name="Carver A."/>
            <person name="Chen C."/>
            <person name="Cichocki N."/>
            <person name="Clum A."/>
            <person name="Culley D."/>
            <person name="Crous P.W."/>
            <person name="Fauchery L."/>
            <person name="Girlanda M."/>
            <person name="Hayes R.D."/>
            <person name="Keri Z."/>
            <person name="LaButti K."/>
            <person name="Lipzen A."/>
            <person name="Lombard V."/>
            <person name="Magnuson J."/>
            <person name="Maillard F."/>
            <person name="Murat C."/>
            <person name="Nolan M."/>
            <person name="Ohm R.A."/>
            <person name="Pangilinan J."/>
            <person name="Pereira M.F."/>
            <person name="Perotto S."/>
            <person name="Peter M."/>
            <person name="Pfister S."/>
            <person name="Riley R."/>
            <person name="Sitrit Y."/>
            <person name="Stielow J.B."/>
            <person name="Szollosi G."/>
            <person name="Zifcakova L."/>
            <person name="Stursova M."/>
            <person name="Spatafora J.W."/>
            <person name="Tedersoo L."/>
            <person name="Vaario L.M."/>
            <person name="Yamada A."/>
            <person name="Yan M."/>
            <person name="Wang P."/>
            <person name="Xu J."/>
            <person name="Bruns T."/>
            <person name="Baldrian P."/>
            <person name="Vilgalys R."/>
            <person name="Dunand C."/>
            <person name="Henrissat B."/>
            <person name="Grigoriev I.V."/>
            <person name="Hibbett D."/>
            <person name="Nagy L.G."/>
            <person name="Martin F.M."/>
        </authorList>
    </citation>
    <scope>NUCLEOTIDE SEQUENCE</scope>
    <source>
        <strain evidence="2">UP504</strain>
    </source>
</reference>
<proteinExistence type="predicted"/>